<evidence type="ECO:0000313" key="6">
    <source>
        <dbReference type="EMBL" id="RZC71884.1"/>
    </source>
</evidence>
<name>A0A4Y7KEU2_PAPSO</name>
<dbReference type="Gramene" id="RZC71884">
    <property type="protein sequence ID" value="RZC71884"/>
    <property type="gene ID" value="C5167_035107"/>
</dbReference>
<feature type="domain" description="NAB" evidence="5">
    <location>
        <begin position="9"/>
        <end position="90"/>
    </location>
</feature>
<accession>A0A4Y7KEU2</accession>
<dbReference type="Pfam" id="PF07765">
    <property type="entry name" value="KIP1"/>
    <property type="match status" value="1"/>
</dbReference>
<dbReference type="PROSITE" id="PS51774">
    <property type="entry name" value="NAB"/>
    <property type="match status" value="1"/>
</dbReference>
<dbReference type="InterPro" id="IPR011684">
    <property type="entry name" value="NAB"/>
</dbReference>
<evidence type="ECO:0000256" key="1">
    <source>
        <dbReference type="ARBA" id="ARBA00023054"/>
    </source>
</evidence>
<dbReference type="AlphaFoldDB" id="A0A4Y7KEU2"/>
<keyword evidence="1 3" id="KW-0175">Coiled coil</keyword>
<reference evidence="6 7" key="1">
    <citation type="journal article" date="2018" name="Science">
        <title>The opium poppy genome and morphinan production.</title>
        <authorList>
            <person name="Guo L."/>
            <person name="Winzer T."/>
            <person name="Yang X."/>
            <person name="Li Y."/>
            <person name="Ning Z."/>
            <person name="He Z."/>
            <person name="Teodor R."/>
            <person name="Lu Y."/>
            <person name="Bowser T.A."/>
            <person name="Graham I.A."/>
            <person name="Ye K."/>
        </authorList>
    </citation>
    <scope>NUCLEOTIDE SEQUENCE [LARGE SCALE GENOMIC DNA]</scope>
    <source>
        <strain evidence="7">cv. HN1</strain>
        <tissue evidence="6">Leaves</tissue>
    </source>
</reference>
<dbReference type="Proteomes" id="UP000316621">
    <property type="component" value="Chromosome 7"/>
</dbReference>
<feature type="compositionally biased region" description="Low complexity" evidence="4">
    <location>
        <begin position="107"/>
        <end position="121"/>
    </location>
</feature>
<sequence length="255" mass="29325">MENNKKVACSWWLGKHIDSNQSPWLQSTLNDLDDKMKAIVSLIMQDDGDTFAQRAEMYYKNRTQLVKMMEEFHRSYRCLAERYDRLRPESDHSLNSFLNVESSQNIDSNGANGNSTAGTNDPNPATSVRAAEDPESNTVEHDSHDAELLDTKEECEADNNDEKEQRGRQIASYCENGDMWSDMKMQVSKLIEENTKQQSELIRRNNEKRKAIKDLCLQLDKLTEENMILRSRIPNLKGRLLGVLLGGCPSRKEYE</sequence>
<organism evidence="6 7">
    <name type="scientific">Papaver somniferum</name>
    <name type="common">Opium poppy</name>
    <dbReference type="NCBI Taxonomy" id="3469"/>
    <lineage>
        <taxon>Eukaryota</taxon>
        <taxon>Viridiplantae</taxon>
        <taxon>Streptophyta</taxon>
        <taxon>Embryophyta</taxon>
        <taxon>Tracheophyta</taxon>
        <taxon>Spermatophyta</taxon>
        <taxon>Magnoliopsida</taxon>
        <taxon>Ranunculales</taxon>
        <taxon>Papaveraceae</taxon>
        <taxon>Papaveroideae</taxon>
        <taxon>Papaver</taxon>
    </lineage>
</organism>
<dbReference type="PANTHER" id="PTHR32258">
    <property type="entry name" value="PROTEIN NETWORKED 4A"/>
    <property type="match status" value="1"/>
</dbReference>
<dbReference type="OrthoDB" id="1924020at2759"/>
<dbReference type="OMA" id="FSWWWDS"/>
<proteinExistence type="inferred from homology"/>
<feature type="compositionally biased region" description="Basic and acidic residues" evidence="4">
    <location>
        <begin position="138"/>
        <end position="167"/>
    </location>
</feature>
<keyword evidence="7" id="KW-1185">Reference proteome</keyword>
<dbReference type="GO" id="GO:0003779">
    <property type="term" value="F:actin binding"/>
    <property type="evidence" value="ECO:0007669"/>
    <property type="project" value="InterPro"/>
</dbReference>
<gene>
    <name evidence="6" type="ORF">C5167_035107</name>
</gene>
<dbReference type="PANTHER" id="PTHR32258:SF22">
    <property type="entry name" value="PROTEIN NETWORKED 3A-LIKE"/>
    <property type="match status" value="1"/>
</dbReference>
<dbReference type="EMBL" id="CM010721">
    <property type="protein sequence ID" value="RZC71884.1"/>
    <property type="molecule type" value="Genomic_DNA"/>
</dbReference>
<protein>
    <recommendedName>
        <fullName evidence="5">NAB domain-containing protein</fullName>
    </recommendedName>
</protein>
<comment type="similarity">
    <text evidence="2">Belongs to the NET family.</text>
</comment>
<feature type="coiled-coil region" evidence="3">
    <location>
        <begin position="205"/>
        <end position="239"/>
    </location>
</feature>
<evidence type="ECO:0000256" key="2">
    <source>
        <dbReference type="ARBA" id="ARBA00038006"/>
    </source>
</evidence>
<evidence type="ECO:0000256" key="4">
    <source>
        <dbReference type="SAM" id="MobiDB-lite"/>
    </source>
</evidence>
<feature type="region of interest" description="Disordered" evidence="4">
    <location>
        <begin position="103"/>
        <end position="167"/>
    </location>
</feature>
<evidence type="ECO:0000256" key="3">
    <source>
        <dbReference type="SAM" id="Coils"/>
    </source>
</evidence>
<evidence type="ECO:0000313" key="7">
    <source>
        <dbReference type="Proteomes" id="UP000316621"/>
    </source>
</evidence>
<dbReference type="InterPro" id="IPR051861">
    <property type="entry name" value="NET_actin-binding_domain"/>
</dbReference>
<evidence type="ECO:0000259" key="5">
    <source>
        <dbReference type="PROSITE" id="PS51774"/>
    </source>
</evidence>